<dbReference type="Proteomes" id="UP000054248">
    <property type="component" value="Unassembled WGS sequence"/>
</dbReference>
<dbReference type="EMBL" id="KN823017">
    <property type="protein sequence ID" value="KIO26905.1"/>
    <property type="molecule type" value="Genomic_DNA"/>
</dbReference>
<name>A0A0C3Q9W8_9AGAM</name>
<keyword evidence="2" id="KW-1185">Reference proteome</keyword>
<proteinExistence type="predicted"/>
<gene>
    <name evidence="1" type="ORF">M407DRAFT_243539</name>
</gene>
<dbReference type="AlphaFoldDB" id="A0A0C3Q9W8"/>
<reference evidence="1 2" key="1">
    <citation type="submission" date="2014-04" db="EMBL/GenBank/DDBJ databases">
        <authorList>
            <consortium name="DOE Joint Genome Institute"/>
            <person name="Kuo A."/>
            <person name="Girlanda M."/>
            <person name="Perotto S."/>
            <person name="Kohler A."/>
            <person name="Nagy L.G."/>
            <person name="Floudas D."/>
            <person name="Copeland A."/>
            <person name="Barry K.W."/>
            <person name="Cichocki N."/>
            <person name="Veneault-Fourrey C."/>
            <person name="LaButti K."/>
            <person name="Lindquist E.A."/>
            <person name="Lipzen A."/>
            <person name="Lundell T."/>
            <person name="Morin E."/>
            <person name="Murat C."/>
            <person name="Sun H."/>
            <person name="Tunlid A."/>
            <person name="Henrissat B."/>
            <person name="Grigoriev I.V."/>
            <person name="Hibbett D.S."/>
            <person name="Martin F."/>
            <person name="Nordberg H.P."/>
            <person name="Cantor M.N."/>
            <person name="Hua S.X."/>
        </authorList>
    </citation>
    <scope>NUCLEOTIDE SEQUENCE [LARGE SCALE GENOMIC DNA]</scope>
    <source>
        <strain evidence="1 2">MUT 4182</strain>
    </source>
</reference>
<dbReference type="HOGENOM" id="CLU_2706633_0_0_1"/>
<organism evidence="1 2">
    <name type="scientific">Tulasnella calospora MUT 4182</name>
    <dbReference type="NCBI Taxonomy" id="1051891"/>
    <lineage>
        <taxon>Eukaryota</taxon>
        <taxon>Fungi</taxon>
        <taxon>Dikarya</taxon>
        <taxon>Basidiomycota</taxon>
        <taxon>Agaricomycotina</taxon>
        <taxon>Agaricomycetes</taxon>
        <taxon>Cantharellales</taxon>
        <taxon>Tulasnellaceae</taxon>
        <taxon>Tulasnella</taxon>
    </lineage>
</organism>
<protein>
    <submittedName>
        <fullName evidence="1">Uncharacterized protein</fullName>
    </submittedName>
</protein>
<evidence type="ECO:0000313" key="1">
    <source>
        <dbReference type="EMBL" id="KIO26905.1"/>
    </source>
</evidence>
<reference evidence="2" key="2">
    <citation type="submission" date="2015-01" db="EMBL/GenBank/DDBJ databases">
        <title>Evolutionary Origins and Diversification of the Mycorrhizal Mutualists.</title>
        <authorList>
            <consortium name="DOE Joint Genome Institute"/>
            <consortium name="Mycorrhizal Genomics Consortium"/>
            <person name="Kohler A."/>
            <person name="Kuo A."/>
            <person name="Nagy L.G."/>
            <person name="Floudas D."/>
            <person name="Copeland A."/>
            <person name="Barry K.W."/>
            <person name="Cichocki N."/>
            <person name="Veneault-Fourrey C."/>
            <person name="LaButti K."/>
            <person name="Lindquist E.A."/>
            <person name="Lipzen A."/>
            <person name="Lundell T."/>
            <person name="Morin E."/>
            <person name="Murat C."/>
            <person name="Riley R."/>
            <person name="Ohm R."/>
            <person name="Sun H."/>
            <person name="Tunlid A."/>
            <person name="Henrissat B."/>
            <person name="Grigoriev I.V."/>
            <person name="Hibbett D.S."/>
            <person name="Martin F."/>
        </authorList>
    </citation>
    <scope>NUCLEOTIDE SEQUENCE [LARGE SCALE GENOMIC DNA]</scope>
    <source>
        <strain evidence="2">MUT 4182</strain>
    </source>
</reference>
<evidence type="ECO:0000313" key="2">
    <source>
        <dbReference type="Proteomes" id="UP000054248"/>
    </source>
</evidence>
<sequence length="73" mass="8497">MSGSPRKVLILAIMRRYSSSQFNIGLRSPLETKGFPHKPRYWAKVLCWRMYSPCSEQVSHHFVAQAEYTHIVS</sequence>
<accession>A0A0C3Q9W8</accession>